<dbReference type="Proteomes" id="UP000694863">
    <property type="component" value="Unplaced"/>
</dbReference>
<evidence type="ECO:0000313" key="1">
    <source>
        <dbReference type="Proteomes" id="UP000694863"/>
    </source>
</evidence>
<sequence>MFNEIKFGEYVDTGKLVEKINLPDFLKVYINHRPPFGNTLSGIQQSFDVLGYTNAQGKKAIRREDFLRLLQTKGEHMTKEEMLEGFAMLFGLTPEGWKSEPAASAFRGTEISLEEELPDEITAEIFATDILGLTVSEDVS</sequence>
<name>A0AC55DLY7_ECHTE</name>
<organism evidence="1 2">
    <name type="scientific">Echinops telfairi</name>
    <name type="common">Lesser hedgehog tenrec</name>
    <dbReference type="NCBI Taxonomy" id="9371"/>
    <lineage>
        <taxon>Eukaryota</taxon>
        <taxon>Metazoa</taxon>
        <taxon>Chordata</taxon>
        <taxon>Craniata</taxon>
        <taxon>Vertebrata</taxon>
        <taxon>Euteleostomi</taxon>
        <taxon>Mammalia</taxon>
        <taxon>Eutheria</taxon>
        <taxon>Afrotheria</taxon>
        <taxon>Tenrecidae</taxon>
        <taxon>Tenrecinae</taxon>
        <taxon>Echinops</taxon>
    </lineage>
</organism>
<dbReference type="RefSeq" id="XP_045152763.1">
    <property type="nucleotide sequence ID" value="XM_045296828.1"/>
</dbReference>
<gene>
    <name evidence="2" type="primary">LOC123522458</name>
</gene>
<reference evidence="2" key="1">
    <citation type="submission" date="2025-08" db="UniProtKB">
        <authorList>
            <consortium name="RefSeq"/>
        </authorList>
    </citation>
    <scope>IDENTIFICATION</scope>
</reference>
<accession>A0AC55DLY7</accession>
<proteinExistence type="predicted"/>
<keyword evidence="1" id="KW-1185">Reference proteome</keyword>
<protein>
    <submittedName>
        <fullName evidence="2">Cilia- and flagella-associated protein 251-like</fullName>
    </submittedName>
</protein>
<evidence type="ECO:0000313" key="2">
    <source>
        <dbReference type="RefSeq" id="XP_045152763.1"/>
    </source>
</evidence>